<dbReference type="InterPro" id="IPR008407">
    <property type="entry name" value="Brnchd-chn_aa_trnsp_AzlD"/>
</dbReference>
<protein>
    <submittedName>
        <fullName evidence="2">Branched-subunit amino acid transport protein</fullName>
    </submittedName>
</protein>
<dbReference type="RefSeq" id="WP_205004655.1">
    <property type="nucleotide sequence ID" value="NZ_JAFBER010000029.1"/>
</dbReference>
<feature type="transmembrane region" description="Helical" evidence="1">
    <location>
        <begin position="6"/>
        <end position="29"/>
    </location>
</feature>
<gene>
    <name evidence="2" type="ORF">JOD45_003009</name>
</gene>
<dbReference type="Pfam" id="PF05437">
    <property type="entry name" value="AzlD"/>
    <property type="match status" value="1"/>
</dbReference>
<comment type="caution">
    <text evidence="2">The sequence shown here is derived from an EMBL/GenBank/DDBJ whole genome shotgun (WGS) entry which is preliminary data.</text>
</comment>
<organism evidence="2 3">
    <name type="scientific">Scopulibacillus daqui</name>
    <dbReference type="NCBI Taxonomy" id="1469162"/>
    <lineage>
        <taxon>Bacteria</taxon>
        <taxon>Bacillati</taxon>
        <taxon>Bacillota</taxon>
        <taxon>Bacilli</taxon>
        <taxon>Bacillales</taxon>
        <taxon>Sporolactobacillaceae</taxon>
        <taxon>Scopulibacillus</taxon>
    </lineage>
</organism>
<feature type="transmembrane region" description="Helical" evidence="1">
    <location>
        <begin position="80"/>
        <end position="103"/>
    </location>
</feature>
<name>A0ABS2Q3A6_9BACL</name>
<dbReference type="Proteomes" id="UP000808914">
    <property type="component" value="Unassembled WGS sequence"/>
</dbReference>
<keyword evidence="3" id="KW-1185">Reference proteome</keyword>
<accession>A0ABS2Q3A6</accession>
<evidence type="ECO:0000313" key="2">
    <source>
        <dbReference type="EMBL" id="MBM7646775.1"/>
    </source>
</evidence>
<keyword evidence="1" id="KW-1133">Transmembrane helix</keyword>
<reference evidence="2 3" key="1">
    <citation type="submission" date="2021-01" db="EMBL/GenBank/DDBJ databases">
        <title>Genomic Encyclopedia of Type Strains, Phase IV (KMG-IV): sequencing the most valuable type-strain genomes for metagenomic binning, comparative biology and taxonomic classification.</title>
        <authorList>
            <person name="Goeker M."/>
        </authorList>
    </citation>
    <scope>NUCLEOTIDE SEQUENCE [LARGE SCALE GENOMIC DNA]</scope>
    <source>
        <strain evidence="2 3">DSM 28236</strain>
    </source>
</reference>
<dbReference type="EMBL" id="JAFBER010000029">
    <property type="protein sequence ID" value="MBM7646775.1"/>
    <property type="molecule type" value="Genomic_DNA"/>
</dbReference>
<keyword evidence="1" id="KW-0472">Membrane</keyword>
<evidence type="ECO:0000313" key="3">
    <source>
        <dbReference type="Proteomes" id="UP000808914"/>
    </source>
</evidence>
<keyword evidence="1" id="KW-0812">Transmembrane</keyword>
<sequence>MSIDLSMILLILGCTMVTVIPRILPFVVVRNVQLPEPVLKWLSYVPICILTALVTESFIHQTNGFPKFEWPVFTAIIPTFLTAVWTKSLTATVIFGVIVMALLRLFI</sequence>
<proteinExistence type="predicted"/>
<evidence type="ECO:0000256" key="1">
    <source>
        <dbReference type="SAM" id="Phobius"/>
    </source>
</evidence>